<name>A0ABY0PA38_9HYPH</name>
<dbReference type="RefSeq" id="WP_244512153.1">
    <property type="nucleotide sequence ID" value="NZ_FNBZ01000017.1"/>
</dbReference>
<comment type="caution">
    <text evidence="1">The sequence shown here is derived from an EMBL/GenBank/DDBJ whole genome shotgun (WGS) entry which is preliminary data.</text>
</comment>
<evidence type="ECO:0000313" key="2">
    <source>
        <dbReference type="Proteomes" id="UP000199468"/>
    </source>
</evidence>
<keyword evidence="2" id="KW-1185">Reference proteome</keyword>
<reference evidence="1 2" key="1">
    <citation type="submission" date="2016-10" db="EMBL/GenBank/DDBJ databases">
        <authorList>
            <person name="Varghese N."/>
            <person name="Submissions S."/>
        </authorList>
    </citation>
    <scope>NUCLEOTIDE SEQUENCE [LARGE SCALE GENOMIC DNA]</scope>
    <source>
        <strain evidence="1 2">DSM 26672</strain>
    </source>
</reference>
<accession>A0ABY0PA38</accession>
<proteinExistence type="predicted"/>
<protein>
    <submittedName>
        <fullName evidence="1">Uncharacterized protein</fullName>
    </submittedName>
</protein>
<organism evidence="1 2">
    <name type="scientific">Bosea robiniae</name>
    <dbReference type="NCBI Taxonomy" id="1036780"/>
    <lineage>
        <taxon>Bacteria</taxon>
        <taxon>Pseudomonadati</taxon>
        <taxon>Pseudomonadota</taxon>
        <taxon>Alphaproteobacteria</taxon>
        <taxon>Hyphomicrobiales</taxon>
        <taxon>Boseaceae</taxon>
        <taxon>Bosea</taxon>
    </lineage>
</organism>
<gene>
    <name evidence="1" type="ORF">SAMN05421844_11714</name>
</gene>
<dbReference type="Proteomes" id="UP000199468">
    <property type="component" value="Unassembled WGS sequence"/>
</dbReference>
<evidence type="ECO:0000313" key="1">
    <source>
        <dbReference type="EMBL" id="SDH80818.1"/>
    </source>
</evidence>
<sequence>MKTVLDGDGDHEFQPDVATSSASQLIGRLRRVLRPEDLDCACRETLSGALARFDEQERRRETRRRLAAAREHKERIASILHFLSELDALSEAENDRTVFEEFALLFVEIERSGEAAVSALRGL</sequence>
<dbReference type="EMBL" id="FNBZ01000017">
    <property type="protein sequence ID" value="SDH80818.1"/>
    <property type="molecule type" value="Genomic_DNA"/>
</dbReference>